<keyword evidence="3" id="KW-1185">Reference proteome</keyword>
<organism evidence="2 3">
    <name type="scientific">Bremia lactucae</name>
    <name type="common">Lettuce downy mildew</name>
    <dbReference type="NCBI Taxonomy" id="4779"/>
    <lineage>
        <taxon>Eukaryota</taxon>
        <taxon>Sar</taxon>
        <taxon>Stramenopiles</taxon>
        <taxon>Oomycota</taxon>
        <taxon>Peronosporomycetes</taxon>
        <taxon>Peronosporales</taxon>
        <taxon>Peronosporaceae</taxon>
        <taxon>Bremia</taxon>
    </lineage>
</organism>
<dbReference type="Pfam" id="PF00078">
    <property type="entry name" value="RVT_1"/>
    <property type="match status" value="1"/>
</dbReference>
<dbReference type="InterPro" id="IPR043502">
    <property type="entry name" value="DNA/RNA_pol_sf"/>
</dbReference>
<gene>
    <name evidence="2" type="ORF">CCR75_006505</name>
</gene>
<proteinExistence type="predicted"/>
<dbReference type="InterPro" id="IPR000477">
    <property type="entry name" value="RT_dom"/>
</dbReference>
<dbReference type="OrthoDB" id="165157at2759"/>
<dbReference type="InterPro" id="IPR043128">
    <property type="entry name" value="Rev_trsase/Diguanyl_cyclase"/>
</dbReference>
<evidence type="ECO:0000313" key="3">
    <source>
        <dbReference type="Proteomes" id="UP000294530"/>
    </source>
</evidence>
<dbReference type="RefSeq" id="XP_067815035.1">
    <property type="nucleotide sequence ID" value="XM_067964575.1"/>
</dbReference>
<dbReference type="SUPFAM" id="SSF56672">
    <property type="entry name" value="DNA/RNA polymerases"/>
    <property type="match status" value="1"/>
</dbReference>
<name>A0A976IBI2_BRELC</name>
<dbReference type="EMBL" id="SHOA02000013">
    <property type="protein sequence ID" value="TDH65536.1"/>
    <property type="molecule type" value="Genomic_DNA"/>
</dbReference>
<dbReference type="KEGG" id="blac:94350246"/>
<reference evidence="2 3" key="1">
    <citation type="journal article" date="2021" name="Genome Biol.">
        <title>AFLAP: assembly-free linkage analysis pipeline using k-mers from genome sequencing data.</title>
        <authorList>
            <person name="Fletcher K."/>
            <person name="Zhang L."/>
            <person name="Gil J."/>
            <person name="Han R."/>
            <person name="Cavanaugh K."/>
            <person name="Michelmore R."/>
        </authorList>
    </citation>
    <scope>NUCLEOTIDE SEQUENCE [LARGE SCALE GENOMIC DNA]</scope>
    <source>
        <strain evidence="2 3">SF5</strain>
    </source>
</reference>
<dbReference type="Proteomes" id="UP000294530">
    <property type="component" value="Unassembled WGS sequence"/>
</dbReference>
<dbReference type="GeneID" id="94350246"/>
<evidence type="ECO:0000313" key="2">
    <source>
        <dbReference type="EMBL" id="TDH65536.1"/>
    </source>
</evidence>
<dbReference type="PANTHER" id="PTHR33064">
    <property type="entry name" value="POL PROTEIN"/>
    <property type="match status" value="1"/>
</dbReference>
<feature type="domain" description="Reverse transcriptase" evidence="1">
    <location>
        <begin position="216"/>
        <end position="369"/>
    </location>
</feature>
<sequence length="472" mass="52027">MRGLRVRHLDRTAVPAQVAPTVGVHSHDIGEPYSIQVVGGAELIAIEEALINVQVQTGAAQGTSAFILGKGVLASLGIDAGSTIERIAVSPEHDYDADDLDILNCESVSTQRTILSMELADLQRAVNAGDRDDDGLTDELFHLAVFKSVWRSKLGADPPAKVEPLRVQFAEGAVQATSKRLPTCVRRRPCASRLGARNNHSHWSSPALPIRKGPGASDFRVTVGYTRVNSLSAPIASAMPDMRTVAVRVDGRKFYARFDNYKGFWQLAFHSNCQEQFSCVTEDGVYTPTRVPQGATDRAMHYHNQMHTVYASMLYDSLLIWIDDIIGFVATRKQFVDRMDQFFDLTMRHGLKNSVTKSQLLCREVLWCGKLLGEYGVRHDPERLAALSSLPAPANVADLQRLLCAAYWPSPRNTNQYDLISSLMPFRAGPILSRLRKSTDTIAQSAVRMSPLLQQSTVSTLQRLAQASLLSP</sequence>
<dbReference type="InterPro" id="IPR051320">
    <property type="entry name" value="Viral_Replic_Matur_Polypro"/>
</dbReference>
<accession>A0A976IBI2</accession>
<dbReference type="Gene3D" id="3.30.70.270">
    <property type="match status" value="1"/>
</dbReference>
<dbReference type="Gene3D" id="3.10.10.10">
    <property type="entry name" value="HIV Type 1 Reverse Transcriptase, subunit A, domain 1"/>
    <property type="match status" value="1"/>
</dbReference>
<evidence type="ECO:0000259" key="1">
    <source>
        <dbReference type="Pfam" id="PF00078"/>
    </source>
</evidence>
<protein>
    <recommendedName>
        <fullName evidence="1">Reverse transcriptase domain-containing protein</fullName>
    </recommendedName>
</protein>
<dbReference type="AlphaFoldDB" id="A0A976IBI2"/>
<dbReference type="PANTHER" id="PTHR33064:SF37">
    <property type="entry name" value="RIBONUCLEASE H"/>
    <property type="match status" value="1"/>
</dbReference>
<comment type="caution">
    <text evidence="2">The sequence shown here is derived from an EMBL/GenBank/DDBJ whole genome shotgun (WGS) entry which is preliminary data.</text>
</comment>